<dbReference type="Proteomes" id="UP000663889">
    <property type="component" value="Unassembled WGS sequence"/>
</dbReference>
<evidence type="ECO:0000313" key="1">
    <source>
        <dbReference type="EMBL" id="CAF1107742.1"/>
    </source>
</evidence>
<gene>
    <name evidence="1" type="ORF">SEV965_LOCUS16217</name>
</gene>
<name>A0A814PLL2_9BILA</name>
<organism evidence="1 2">
    <name type="scientific">Rotaria sordida</name>
    <dbReference type="NCBI Taxonomy" id="392033"/>
    <lineage>
        <taxon>Eukaryota</taxon>
        <taxon>Metazoa</taxon>
        <taxon>Spiralia</taxon>
        <taxon>Gnathifera</taxon>
        <taxon>Rotifera</taxon>
        <taxon>Eurotatoria</taxon>
        <taxon>Bdelloidea</taxon>
        <taxon>Philodinida</taxon>
        <taxon>Philodinidae</taxon>
        <taxon>Rotaria</taxon>
    </lineage>
</organism>
<sequence length="85" mass="10443">PYFVPGHTARIAIFEEKLTNEQLQYLHQYYKMNKYAGPKQIRQIAKQWNINAFDFFMDLINWFFDQQLQDVYREQRRFLACRMGA</sequence>
<evidence type="ECO:0000313" key="2">
    <source>
        <dbReference type="Proteomes" id="UP000663889"/>
    </source>
</evidence>
<dbReference type="SUPFAM" id="SSF46689">
    <property type="entry name" value="Homeodomain-like"/>
    <property type="match status" value="1"/>
</dbReference>
<protein>
    <submittedName>
        <fullName evidence="1">Uncharacterized protein</fullName>
    </submittedName>
</protein>
<dbReference type="EMBL" id="CAJNOU010000880">
    <property type="protein sequence ID" value="CAF1107742.1"/>
    <property type="molecule type" value="Genomic_DNA"/>
</dbReference>
<reference evidence="1" key="1">
    <citation type="submission" date="2021-02" db="EMBL/GenBank/DDBJ databases">
        <authorList>
            <person name="Nowell W R."/>
        </authorList>
    </citation>
    <scope>NUCLEOTIDE SEQUENCE</scope>
</reference>
<dbReference type="InterPro" id="IPR009057">
    <property type="entry name" value="Homeodomain-like_sf"/>
</dbReference>
<dbReference type="AlphaFoldDB" id="A0A814PLL2"/>
<accession>A0A814PLL2</accession>
<comment type="caution">
    <text evidence="1">The sequence shown here is derived from an EMBL/GenBank/DDBJ whole genome shotgun (WGS) entry which is preliminary data.</text>
</comment>
<proteinExistence type="predicted"/>
<feature type="non-terminal residue" evidence="1">
    <location>
        <position position="1"/>
    </location>
</feature>